<dbReference type="STRING" id="1848.SAMN05443637_110109"/>
<dbReference type="PANTHER" id="PTHR43482">
    <property type="entry name" value="PROTEIN AST1-RELATED"/>
    <property type="match status" value="1"/>
</dbReference>
<dbReference type="InterPro" id="IPR052585">
    <property type="entry name" value="Lipid_raft_assoc_Zn_ADH"/>
</dbReference>
<dbReference type="GO" id="GO:0016491">
    <property type="term" value="F:oxidoreductase activity"/>
    <property type="evidence" value="ECO:0007669"/>
    <property type="project" value="InterPro"/>
</dbReference>
<dbReference type="EMBL" id="FRAP01000010">
    <property type="protein sequence ID" value="SHK69247.1"/>
    <property type="molecule type" value="Genomic_DNA"/>
</dbReference>
<accession>A0A1M6UJ93</accession>
<dbReference type="InterPro" id="IPR013154">
    <property type="entry name" value="ADH-like_N"/>
</dbReference>
<gene>
    <name evidence="2" type="ORF">SAMN05443637_110109</name>
</gene>
<dbReference type="PANTHER" id="PTHR43482:SF1">
    <property type="entry name" value="PROTEIN AST1-RELATED"/>
    <property type="match status" value="1"/>
</dbReference>
<dbReference type="SUPFAM" id="SSF51735">
    <property type="entry name" value="NAD(P)-binding Rossmann-fold domains"/>
    <property type="match status" value="1"/>
</dbReference>
<dbReference type="Proteomes" id="UP000184363">
    <property type="component" value="Unassembled WGS sequence"/>
</dbReference>
<dbReference type="OrthoDB" id="3727682at2"/>
<reference evidence="2 3" key="1">
    <citation type="submission" date="2016-11" db="EMBL/GenBank/DDBJ databases">
        <authorList>
            <person name="Jaros S."/>
            <person name="Januszkiewicz K."/>
            <person name="Wedrychowicz H."/>
        </authorList>
    </citation>
    <scope>NUCLEOTIDE SEQUENCE [LARGE SCALE GENOMIC DNA]</scope>
    <source>
        <strain evidence="2 3">DSM 43832</strain>
    </source>
</reference>
<dbReference type="InterPro" id="IPR036291">
    <property type="entry name" value="NAD(P)-bd_dom_sf"/>
</dbReference>
<evidence type="ECO:0000259" key="1">
    <source>
        <dbReference type="SMART" id="SM00829"/>
    </source>
</evidence>
<keyword evidence="3" id="KW-1185">Reference proteome</keyword>
<dbReference type="InterPro" id="IPR020843">
    <property type="entry name" value="ER"/>
</dbReference>
<protein>
    <submittedName>
        <fullName evidence="2">NADPH2:quinone reductase</fullName>
    </submittedName>
</protein>
<proteinExistence type="predicted"/>
<dbReference type="InterPro" id="IPR011032">
    <property type="entry name" value="GroES-like_sf"/>
</dbReference>
<dbReference type="Pfam" id="PF08240">
    <property type="entry name" value="ADH_N"/>
    <property type="match status" value="1"/>
</dbReference>
<dbReference type="SMART" id="SM00829">
    <property type="entry name" value="PKS_ER"/>
    <property type="match status" value="1"/>
</dbReference>
<dbReference type="SUPFAM" id="SSF50129">
    <property type="entry name" value="GroES-like"/>
    <property type="match status" value="1"/>
</dbReference>
<evidence type="ECO:0000313" key="3">
    <source>
        <dbReference type="Proteomes" id="UP000184363"/>
    </source>
</evidence>
<dbReference type="AlphaFoldDB" id="A0A1M6UJ93"/>
<dbReference type="RefSeq" id="WP_073457608.1">
    <property type="nucleotide sequence ID" value="NZ_CALGVN010000001.1"/>
</dbReference>
<dbReference type="Gene3D" id="3.40.50.720">
    <property type="entry name" value="NAD(P)-binding Rossmann-like Domain"/>
    <property type="match status" value="1"/>
</dbReference>
<sequence>MRAYGFTSEGEAFLDLPVPEPGPDELLVHVRAAGVNPGDWKVRDGAYGIEPPAVLGRECAGTVVAIGEDVTGAVRGFAEGDEVFGGTPGNVGAWAEYARVSASFAALRPDGVQPETVAVLPVAAGTAYDALEQLDLPEGGTLLVNGAGGGVGVAMVQLAVARGLRVVGTASPGKHELITRFGGIPVAYGEGVVERICEVAPGGVDAALDTVGGDALRTIAPLVRDRSRLASIADRNLGIELGGRAVERNRTTPVLTELAKLVVAGTLDPHVTEVFPFEQAREALALVESGHATGKVAIRMR</sequence>
<dbReference type="Gene3D" id="3.90.180.10">
    <property type="entry name" value="Medium-chain alcohol dehydrogenases, catalytic domain"/>
    <property type="match status" value="1"/>
</dbReference>
<evidence type="ECO:0000313" key="2">
    <source>
        <dbReference type="EMBL" id="SHK69247.1"/>
    </source>
</evidence>
<name>A0A1M6UJ93_PSETH</name>
<dbReference type="Pfam" id="PF13602">
    <property type="entry name" value="ADH_zinc_N_2"/>
    <property type="match status" value="1"/>
</dbReference>
<feature type="domain" description="Enoyl reductase (ER)" evidence="1">
    <location>
        <begin position="7"/>
        <end position="298"/>
    </location>
</feature>
<organism evidence="2 3">
    <name type="scientific">Pseudonocardia thermophila</name>
    <dbReference type="NCBI Taxonomy" id="1848"/>
    <lineage>
        <taxon>Bacteria</taxon>
        <taxon>Bacillati</taxon>
        <taxon>Actinomycetota</taxon>
        <taxon>Actinomycetes</taxon>
        <taxon>Pseudonocardiales</taxon>
        <taxon>Pseudonocardiaceae</taxon>
        <taxon>Pseudonocardia</taxon>
    </lineage>
</organism>
<dbReference type="CDD" id="cd05289">
    <property type="entry name" value="MDR_like_2"/>
    <property type="match status" value="1"/>
</dbReference>